<evidence type="ECO:0000313" key="6">
    <source>
        <dbReference type="EMBL" id="MCD5310711.1"/>
    </source>
</evidence>
<dbReference type="GO" id="GO:0003700">
    <property type="term" value="F:DNA-binding transcription factor activity"/>
    <property type="evidence" value="ECO:0007669"/>
    <property type="project" value="TreeGrafter"/>
</dbReference>
<dbReference type="GO" id="GO:0003677">
    <property type="term" value="F:DNA binding"/>
    <property type="evidence" value="ECO:0007669"/>
    <property type="project" value="UniProtKB-KW"/>
</dbReference>
<keyword evidence="1" id="KW-0805">Transcription regulation</keyword>
<keyword evidence="2" id="KW-0238">DNA-binding</keyword>
<organism evidence="6 7">
    <name type="scientific">Kineosporia babensis</name>
    <dbReference type="NCBI Taxonomy" id="499548"/>
    <lineage>
        <taxon>Bacteria</taxon>
        <taxon>Bacillati</taxon>
        <taxon>Actinomycetota</taxon>
        <taxon>Actinomycetes</taxon>
        <taxon>Kineosporiales</taxon>
        <taxon>Kineosporiaceae</taxon>
        <taxon>Kineosporia</taxon>
    </lineage>
</organism>
<dbReference type="InterPro" id="IPR050397">
    <property type="entry name" value="Env_Response_Regulators"/>
</dbReference>
<dbReference type="SUPFAM" id="SSF46785">
    <property type="entry name" value="Winged helix' DNA-binding domain"/>
    <property type="match status" value="1"/>
</dbReference>
<feature type="domain" description="Cyclic nucleotide-binding" evidence="4">
    <location>
        <begin position="9"/>
        <end position="129"/>
    </location>
</feature>
<dbReference type="Pfam" id="PF13545">
    <property type="entry name" value="HTH_Crp_2"/>
    <property type="match status" value="1"/>
</dbReference>
<dbReference type="GO" id="GO:0005829">
    <property type="term" value="C:cytosol"/>
    <property type="evidence" value="ECO:0007669"/>
    <property type="project" value="TreeGrafter"/>
</dbReference>
<evidence type="ECO:0000259" key="5">
    <source>
        <dbReference type="PROSITE" id="PS51063"/>
    </source>
</evidence>
<dbReference type="PANTHER" id="PTHR24567:SF68">
    <property type="entry name" value="DNA-BINDING TRANSCRIPTIONAL DUAL REGULATOR CRP"/>
    <property type="match status" value="1"/>
</dbReference>
<evidence type="ECO:0000256" key="2">
    <source>
        <dbReference type="ARBA" id="ARBA00023125"/>
    </source>
</evidence>
<keyword evidence="7" id="KW-1185">Reference proteome</keyword>
<feature type="domain" description="HTH crp-type" evidence="5">
    <location>
        <begin position="143"/>
        <end position="218"/>
    </location>
</feature>
<keyword evidence="3" id="KW-0804">Transcription</keyword>
<dbReference type="PROSITE" id="PS50042">
    <property type="entry name" value="CNMP_BINDING_3"/>
    <property type="match status" value="1"/>
</dbReference>
<accession>A0A9X1NBF8</accession>
<dbReference type="CDD" id="cd00038">
    <property type="entry name" value="CAP_ED"/>
    <property type="match status" value="1"/>
</dbReference>
<dbReference type="InterPro" id="IPR000595">
    <property type="entry name" value="cNMP-bd_dom"/>
</dbReference>
<dbReference type="AlphaFoldDB" id="A0A9X1NBF8"/>
<proteinExistence type="predicted"/>
<dbReference type="InterPro" id="IPR036390">
    <property type="entry name" value="WH_DNA-bd_sf"/>
</dbReference>
<dbReference type="InterPro" id="IPR036388">
    <property type="entry name" value="WH-like_DNA-bd_sf"/>
</dbReference>
<dbReference type="InterPro" id="IPR014710">
    <property type="entry name" value="RmlC-like_jellyroll"/>
</dbReference>
<gene>
    <name evidence="6" type="ORF">LR394_07385</name>
</gene>
<dbReference type="PANTHER" id="PTHR24567">
    <property type="entry name" value="CRP FAMILY TRANSCRIPTIONAL REGULATORY PROTEIN"/>
    <property type="match status" value="1"/>
</dbReference>
<dbReference type="Gene3D" id="2.60.120.10">
    <property type="entry name" value="Jelly Rolls"/>
    <property type="match status" value="1"/>
</dbReference>
<dbReference type="InterPro" id="IPR012318">
    <property type="entry name" value="HTH_CRP"/>
</dbReference>
<protein>
    <submittedName>
        <fullName evidence="6">Crp/Fnr family transcriptional regulator</fullName>
    </submittedName>
</protein>
<name>A0A9X1NBF8_9ACTN</name>
<dbReference type="RefSeq" id="WP_231439833.1">
    <property type="nucleotide sequence ID" value="NZ_JAJOMB010000003.1"/>
</dbReference>
<evidence type="ECO:0000256" key="3">
    <source>
        <dbReference type="ARBA" id="ARBA00023163"/>
    </source>
</evidence>
<evidence type="ECO:0000313" key="7">
    <source>
        <dbReference type="Proteomes" id="UP001138997"/>
    </source>
</evidence>
<dbReference type="SUPFAM" id="SSF51206">
    <property type="entry name" value="cAMP-binding domain-like"/>
    <property type="match status" value="1"/>
</dbReference>
<evidence type="ECO:0000256" key="1">
    <source>
        <dbReference type="ARBA" id="ARBA00023015"/>
    </source>
</evidence>
<comment type="caution">
    <text evidence="6">The sequence shown here is derived from an EMBL/GenBank/DDBJ whole genome shotgun (WGS) entry which is preliminary data.</text>
</comment>
<sequence>MAAWPAGSLLQTVALEDRDRLLGGGQGRLFQTGEDLMRAGEPGNRVLVLVSGWVRVAGRSLDGREVGLAYRTAGDVVGELAVLDGGVRSATVSAATVVHAVMHRAQEFLALLDERPALDRALRNSAIRKLRESTLHRIEITGAPVRVRVAHVLDFLGQVYGRRRTDGSVEIDLPISQADIAALIGASDSSVERALAWLRNQALIDTSGYRHPLVRRPGELAAIASRAS</sequence>
<dbReference type="PROSITE" id="PS00889">
    <property type="entry name" value="CNMP_BINDING_2"/>
    <property type="match status" value="1"/>
</dbReference>
<dbReference type="Proteomes" id="UP001138997">
    <property type="component" value="Unassembled WGS sequence"/>
</dbReference>
<evidence type="ECO:0000259" key="4">
    <source>
        <dbReference type="PROSITE" id="PS50042"/>
    </source>
</evidence>
<dbReference type="Gene3D" id="1.10.10.10">
    <property type="entry name" value="Winged helix-like DNA-binding domain superfamily/Winged helix DNA-binding domain"/>
    <property type="match status" value="1"/>
</dbReference>
<dbReference type="Pfam" id="PF00027">
    <property type="entry name" value="cNMP_binding"/>
    <property type="match status" value="1"/>
</dbReference>
<dbReference type="PROSITE" id="PS51063">
    <property type="entry name" value="HTH_CRP_2"/>
    <property type="match status" value="1"/>
</dbReference>
<dbReference type="InterPro" id="IPR018488">
    <property type="entry name" value="cNMP-bd_CS"/>
</dbReference>
<dbReference type="InterPro" id="IPR018490">
    <property type="entry name" value="cNMP-bd_dom_sf"/>
</dbReference>
<dbReference type="EMBL" id="JAJOMB010000003">
    <property type="protein sequence ID" value="MCD5310711.1"/>
    <property type="molecule type" value="Genomic_DNA"/>
</dbReference>
<dbReference type="SMART" id="SM00100">
    <property type="entry name" value="cNMP"/>
    <property type="match status" value="1"/>
</dbReference>
<reference evidence="6" key="1">
    <citation type="submission" date="2021-11" db="EMBL/GenBank/DDBJ databases">
        <title>Streptomyces corallinus and Kineosporia corallina sp. nov., two new coral-derived marine actinobacteria.</title>
        <authorList>
            <person name="Buangrab K."/>
            <person name="Sutthacheep M."/>
            <person name="Yeemin T."/>
            <person name="Harunari E."/>
            <person name="Igarashi Y."/>
            <person name="Sripreechasak P."/>
            <person name="Kanchanasin P."/>
            <person name="Tanasupawat S."/>
            <person name="Phongsopitanun W."/>
        </authorList>
    </citation>
    <scope>NUCLEOTIDE SEQUENCE</scope>
    <source>
        <strain evidence="6">JCM 31032</strain>
    </source>
</reference>